<gene>
    <name evidence="1" type="ORF">MNBD_GAMMA12-3912</name>
</gene>
<sequence>MQRQKTGTFLHSSAAAHAKTLTHILDNYEVKQSEIQNALKHISQLPKSNIVDPESPSVEVVQMKTNDDLSENLRRELKHKNTISKVFPPVVGTYSPVSLQFENSPLFLPSVVEFTSANQDTVREFMPDMHMCTVNSFAVSPNNHAFGVHNAGSVGFEIPSFAQKGLGYPKKHWSFHTALTRTSLDKQPFCIFDDAVAEGPNLAYLYDQLQSYDLTTEERENIDKFYYLCMTRMITTYDITGARNYLVCKYFEKHYASRDDQNAGYYWDLEPGQALFFDNYQPHGDSTLPLSEHERLSIDLRCYTKVEYPDGMKSGVDFLQGDALTQRVKAKRKSLDCILRVIGYEDIDEFLKLIYGSKYNEVDIFEMTTDPQFGVYNKTEYYLLDQDLEPHFEKIHTLYEKMDRDGEFVIPKKQQEAIMQLSQQ</sequence>
<protein>
    <submittedName>
        <fullName evidence="1">Uncharacterized protein</fullName>
    </submittedName>
</protein>
<name>A0A3B0XUS1_9ZZZZ</name>
<organism evidence="1">
    <name type="scientific">hydrothermal vent metagenome</name>
    <dbReference type="NCBI Taxonomy" id="652676"/>
    <lineage>
        <taxon>unclassified sequences</taxon>
        <taxon>metagenomes</taxon>
        <taxon>ecological metagenomes</taxon>
    </lineage>
</organism>
<accession>A0A3B0XUS1</accession>
<dbReference type="AlphaFoldDB" id="A0A3B0XUS1"/>
<dbReference type="EMBL" id="UOFL01000016">
    <property type="protein sequence ID" value="VAW71261.1"/>
    <property type="molecule type" value="Genomic_DNA"/>
</dbReference>
<evidence type="ECO:0000313" key="1">
    <source>
        <dbReference type="EMBL" id="VAW71261.1"/>
    </source>
</evidence>
<proteinExistence type="predicted"/>
<reference evidence="1" key="1">
    <citation type="submission" date="2018-06" db="EMBL/GenBank/DDBJ databases">
        <authorList>
            <person name="Zhirakovskaya E."/>
        </authorList>
    </citation>
    <scope>NUCLEOTIDE SEQUENCE</scope>
</reference>